<dbReference type="EMBL" id="JBHTLK010000315">
    <property type="protein sequence ID" value="MFD1152051.1"/>
    <property type="molecule type" value="Genomic_DNA"/>
</dbReference>
<keyword evidence="2" id="KW-1185">Reference proteome</keyword>
<dbReference type="SUPFAM" id="SSF53067">
    <property type="entry name" value="Actin-like ATPase domain"/>
    <property type="match status" value="1"/>
</dbReference>
<accession>A0ABW3R517</accession>
<sequence>IADLADAAVAGNAAVTALLVDRARIVARAAALLFDIVNPDVVVVTELGVVRLPECADALRAEVAATSRACPSPSSVLPSSFGLDALGVAAGAVQLDAIYADPLNIRNPIRLGV</sequence>
<organism evidence="1 2">
    <name type="scientific">Saccharothrix hoggarensis</name>
    <dbReference type="NCBI Taxonomy" id="913853"/>
    <lineage>
        <taxon>Bacteria</taxon>
        <taxon>Bacillati</taxon>
        <taxon>Actinomycetota</taxon>
        <taxon>Actinomycetes</taxon>
        <taxon>Pseudonocardiales</taxon>
        <taxon>Pseudonocardiaceae</taxon>
        <taxon>Saccharothrix</taxon>
    </lineage>
</organism>
<reference evidence="2" key="1">
    <citation type="journal article" date="2019" name="Int. J. Syst. Evol. Microbiol.">
        <title>The Global Catalogue of Microorganisms (GCM) 10K type strain sequencing project: providing services to taxonomists for standard genome sequencing and annotation.</title>
        <authorList>
            <consortium name="The Broad Institute Genomics Platform"/>
            <consortium name="The Broad Institute Genome Sequencing Center for Infectious Disease"/>
            <person name="Wu L."/>
            <person name="Ma J."/>
        </authorList>
    </citation>
    <scope>NUCLEOTIDE SEQUENCE [LARGE SCALE GENOMIC DNA]</scope>
    <source>
        <strain evidence="2">CCUG 60214</strain>
    </source>
</reference>
<gene>
    <name evidence="1" type="ORF">ACFQ3T_33340</name>
</gene>
<dbReference type="InterPro" id="IPR043129">
    <property type="entry name" value="ATPase_NBD"/>
</dbReference>
<evidence type="ECO:0000313" key="1">
    <source>
        <dbReference type="EMBL" id="MFD1152051.1"/>
    </source>
</evidence>
<dbReference type="Proteomes" id="UP001597168">
    <property type="component" value="Unassembled WGS sequence"/>
</dbReference>
<proteinExistence type="predicted"/>
<keyword evidence="1" id="KW-0418">Kinase</keyword>
<evidence type="ECO:0000313" key="2">
    <source>
        <dbReference type="Proteomes" id="UP001597168"/>
    </source>
</evidence>
<feature type="non-terminal residue" evidence="1">
    <location>
        <position position="1"/>
    </location>
</feature>
<protein>
    <submittedName>
        <fullName evidence="1">Sugar kinase</fullName>
    </submittedName>
</protein>
<dbReference type="Gene3D" id="3.30.420.40">
    <property type="match status" value="1"/>
</dbReference>
<comment type="caution">
    <text evidence="1">The sequence shown here is derived from an EMBL/GenBank/DDBJ whole genome shotgun (WGS) entry which is preliminary data.</text>
</comment>
<dbReference type="GO" id="GO:0016301">
    <property type="term" value="F:kinase activity"/>
    <property type="evidence" value="ECO:0007669"/>
    <property type="project" value="UniProtKB-KW"/>
</dbReference>
<name>A0ABW3R517_9PSEU</name>
<keyword evidence="1" id="KW-0808">Transferase</keyword>